<keyword evidence="4" id="KW-0805">Transcription regulation</keyword>
<keyword evidence="3" id="KW-0902">Two-component regulatory system</keyword>
<dbReference type="Pfam" id="PF00072">
    <property type="entry name" value="Response_reg"/>
    <property type="match status" value="1"/>
</dbReference>
<evidence type="ECO:0000256" key="7">
    <source>
        <dbReference type="ARBA" id="ARBA00024867"/>
    </source>
</evidence>
<dbReference type="InterPro" id="IPR001789">
    <property type="entry name" value="Sig_transdc_resp-reg_receiver"/>
</dbReference>
<evidence type="ECO:0000256" key="5">
    <source>
        <dbReference type="ARBA" id="ARBA00023125"/>
    </source>
</evidence>
<dbReference type="PANTHER" id="PTHR48111:SF1">
    <property type="entry name" value="TWO-COMPONENT RESPONSE REGULATOR ORR33"/>
    <property type="match status" value="1"/>
</dbReference>
<dbReference type="GO" id="GO:0000156">
    <property type="term" value="F:phosphorelay response regulator activity"/>
    <property type="evidence" value="ECO:0007669"/>
    <property type="project" value="TreeGrafter"/>
</dbReference>
<reference evidence="10" key="1">
    <citation type="submission" date="2020-08" db="EMBL/GenBank/DDBJ databases">
        <title>Genome public.</title>
        <authorList>
            <person name="Liu C."/>
            <person name="Sun Q."/>
        </authorList>
    </citation>
    <scope>NUCLEOTIDE SEQUENCE</scope>
    <source>
        <strain evidence="10">NSJ-24</strain>
    </source>
</reference>
<feature type="modified residue" description="4-aspartylphosphate" evidence="8">
    <location>
        <position position="60"/>
    </location>
</feature>
<evidence type="ECO:0000256" key="3">
    <source>
        <dbReference type="ARBA" id="ARBA00023012"/>
    </source>
</evidence>
<dbReference type="EMBL" id="JACRTA010000001">
    <property type="protein sequence ID" value="MBC8568135.1"/>
    <property type="molecule type" value="Genomic_DNA"/>
</dbReference>
<dbReference type="GO" id="GO:0000976">
    <property type="term" value="F:transcription cis-regulatory region binding"/>
    <property type="evidence" value="ECO:0007669"/>
    <property type="project" value="TreeGrafter"/>
</dbReference>
<protein>
    <recommendedName>
        <fullName evidence="1">Stage 0 sporulation protein A homolog</fullName>
    </recommendedName>
</protein>
<evidence type="ECO:0000256" key="2">
    <source>
        <dbReference type="ARBA" id="ARBA00022553"/>
    </source>
</evidence>
<proteinExistence type="predicted"/>
<evidence type="ECO:0000256" key="4">
    <source>
        <dbReference type="ARBA" id="ARBA00023015"/>
    </source>
</evidence>
<keyword evidence="11" id="KW-1185">Reference proteome</keyword>
<sequence>MNTDEILKNMKVLYVEDDEEAREELTDVLKRRVGKVIVGENGKRGLELYNDFLPDIIIADFYMPEMDGIEMIRRIRRQGADPAAIVISAVSEVNIILSAIDVGIDKYILKPVNVQELLDAMGEQAKVIYGRKKKSTAALPENRKKIEDEIKREFAAMLKNMTGKGPRNVSVFMSNGAIEIVASEVMTIFEKNLLDNFRNVAIIRHVREIFFSVKAEEICSMILRISGHKVMLSEISVNVENDKNKLIFTINQKG</sequence>
<dbReference type="InterPro" id="IPR018745">
    <property type="entry name" value="MpsC"/>
</dbReference>
<gene>
    <name evidence="10" type="ORF">H8692_05045</name>
</gene>
<dbReference type="RefSeq" id="WP_187525100.1">
    <property type="nucleotide sequence ID" value="NZ_JACRTA010000001.1"/>
</dbReference>
<dbReference type="SMART" id="SM00448">
    <property type="entry name" value="REC"/>
    <property type="match status" value="1"/>
</dbReference>
<dbReference type="Gene3D" id="3.40.50.2300">
    <property type="match status" value="1"/>
</dbReference>
<evidence type="ECO:0000259" key="9">
    <source>
        <dbReference type="PROSITE" id="PS50110"/>
    </source>
</evidence>
<dbReference type="GO" id="GO:0006355">
    <property type="term" value="P:regulation of DNA-templated transcription"/>
    <property type="evidence" value="ECO:0007669"/>
    <property type="project" value="TreeGrafter"/>
</dbReference>
<dbReference type="SUPFAM" id="SSF52172">
    <property type="entry name" value="CheY-like"/>
    <property type="match status" value="1"/>
</dbReference>
<dbReference type="GO" id="GO:0005829">
    <property type="term" value="C:cytosol"/>
    <property type="evidence" value="ECO:0007669"/>
    <property type="project" value="TreeGrafter"/>
</dbReference>
<organism evidence="10 11">
    <name type="scientific">Lentihominibacter hominis</name>
    <dbReference type="NCBI Taxonomy" id="2763645"/>
    <lineage>
        <taxon>Bacteria</taxon>
        <taxon>Bacillati</taxon>
        <taxon>Bacillota</taxon>
        <taxon>Clostridia</taxon>
        <taxon>Peptostreptococcales</taxon>
        <taxon>Anaerovoracaceae</taxon>
        <taxon>Lentihominibacter</taxon>
    </lineage>
</organism>
<dbReference type="CDD" id="cd00156">
    <property type="entry name" value="REC"/>
    <property type="match status" value="1"/>
</dbReference>
<comment type="caution">
    <text evidence="10">The sequence shown here is derived from an EMBL/GenBank/DDBJ whole genome shotgun (WGS) entry which is preliminary data.</text>
</comment>
<comment type="function">
    <text evidence="7">May play the central regulatory role in sporulation. It may be an element of the effector pathway responsible for the activation of sporulation genes in response to nutritional stress. Spo0A may act in concert with spo0H (a sigma factor) to control the expression of some genes that are critical to the sporulation process.</text>
</comment>
<feature type="domain" description="Response regulatory" evidence="9">
    <location>
        <begin position="11"/>
        <end position="125"/>
    </location>
</feature>
<dbReference type="Pfam" id="PF10057">
    <property type="entry name" value="MpsC"/>
    <property type="match status" value="1"/>
</dbReference>
<evidence type="ECO:0000313" key="10">
    <source>
        <dbReference type="EMBL" id="MBC8568135.1"/>
    </source>
</evidence>
<dbReference type="Proteomes" id="UP000610862">
    <property type="component" value="Unassembled WGS sequence"/>
</dbReference>
<dbReference type="AlphaFoldDB" id="A0A926E857"/>
<accession>A0A926E857</accession>
<dbReference type="PROSITE" id="PS50110">
    <property type="entry name" value="RESPONSE_REGULATORY"/>
    <property type="match status" value="1"/>
</dbReference>
<keyword evidence="5" id="KW-0238">DNA-binding</keyword>
<keyword evidence="2 8" id="KW-0597">Phosphoprotein</keyword>
<evidence type="ECO:0000256" key="6">
    <source>
        <dbReference type="ARBA" id="ARBA00023163"/>
    </source>
</evidence>
<evidence type="ECO:0000256" key="1">
    <source>
        <dbReference type="ARBA" id="ARBA00018672"/>
    </source>
</evidence>
<evidence type="ECO:0000256" key="8">
    <source>
        <dbReference type="PROSITE-ProRule" id="PRU00169"/>
    </source>
</evidence>
<dbReference type="InterPro" id="IPR039420">
    <property type="entry name" value="WalR-like"/>
</dbReference>
<dbReference type="GO" id="GO:0032993">
    <property type="term" value="C:protein-DNA complex"/>
    <property type="evidence" value="ECO:0007669"/>
    <property type="project" value="TreeGrafter"/>
</dbReference>
<keyword evidence="6" id="KW-0804">Transcription</keyword>
<evidence type="ECO:0000313" key="11">
    <source>
        <dbReference type="Proteomes" id="UP000610862"/>
    </source>
</evidence>
<dbReference type="InterPro" id="IPR011006">
    <property type="entry name" value="CheY-like_superfamily"/>
</dbReference>
<dbReference type="PANTHER" id="PTHR48111">
    <property type="entry name" value="REGULATOR OF RPOS"/>
    <property type="match status" value="1"/>
</dbReference>
<name>A0A926E857_9FIRM</name>